<dbReference type="PROSITE" id="PS00028">
    <property type="entry name" value="ZINC_FINGER_C2H2_1"/>
    <property type="match status" value="7"/>
</dbReference>
<keyword evidence="1" id="KW-0479">Metal-binding</keyword>
<keyword evidence="2" id="KW-0677">Repeat</keyword>
<reference evidence="9" key="2">
    <citation type="submission" date="2020-10" db="UniProtKB">
        <authorList>
            <consortium name="WormBaseParasite"/>
        </authorList>
    </citation>
    <scope>IDENTIFICATION</scope>
</reference>
<evidence type="ECO:0000256" key="6">
    <source>
        <dbReference type="PROSITE-ProRule" id="PRU00042"/>
    </source>
</evidence>
<dbReference type="InterPro" id="IPR013087">
    <property type="entry name" value="Znf_C2H2_type"/>
</dbReference>
<dbReference type="SMART" id="SM00355">
    <property type="entry name" value="ZnF_C2H2"/>
    <property type="match status" value="10"/>
</dbReference>
<dbReference type="InterPro" id="IPR036236">
    <property type="entry name" value="Znf_C2H2_sf"/>
</dbReference>
<dbReference type="Gene3D" id="3.30.160.60">
    <property type="entry name" value="Classic Zinc Finger"/>
    <property type="match status" value="4"/>
</dbReference>
<evidence type="ECO:0000256" key="3">
    <source>
        <dbReference type="ARBA" id="ARBA00022771"/>
    </source>
</evidence>
<evidence type="ECO:0000256" key="1">
    <source>
        <dbReference type="ARBA" id="ARBA00022723"/>
    </source>
</evidence>
<accession>A0A7E4VJM4</accession>
<dbReference type="PANTHER" id="PTHR24393:SF34">
    <property type="entry name" value="PR_SET DOMAIN 13"/>
    <property type="match status" value="1"/>
</dbReference>
<dbReference type="WBParaSite" id="Pan_g20946.t1">
    <property type="protein sequence ID" value="Pan_g20946.t1"/>
    <property type="gene ID" value="Pan_g20946"/>
</dbReference>
<evidence type="ECO:0000313" key="8">
    <source>
        <dbReference type="Proteomes" id="UP000492821"/>
    </source>
</evidence>
<evidence type="ECO:0000256" key="2">
    <source>
        <dbReference type="ARBA" id="ARBA00022737"/>
    </source>
</evidence>
<dbReference type="GO" id="GO:0000978">
    <property type="term" value="F:RNA polymerase II cis-regulatory region sequence-specific DNA binding"/>
    <property type="evidence" value="ECO:0007669"/>
    <property type="project" value="TreeGrafter"/>
</dbReference>
<feature type="domain" description="C2H2-type" evidence="7">
    <location>
        <begin position="287"/>
        <end position="314"/>
    </location>
</feature>
<reference evidence="8" key="1">
    <citation type="journal article" date="2013" name="Genetics">
        <title>The draft genome and transcriptome of Panagrellus redivivus are shaped by the harsh demands of a free-living lifestyle.</title>
        <authorList>
            <person name="Srinivasan J."/>
            <person name="Dillman A.R."/>
            <person name="Macchietto M.G."/>
            <person name="Heikkinen L."/>
            <person name="Lakso M."/>
            <person name="Fracchia K.M."/>
            <person name="Antoshechkin I."/>
            <person name="Mortazavi A."/>
            <person name="Wong G."/>
            <person name="Sternberg P.W."/>
        </authorList>
    </citation>
    <scope>NUCLEOTIDE SEQUENCE [LARGE SCALE GENOMIC DNA]</scope>
    <source>
        <strain evidence="8">MT8872</strain>
    </source>
</reference>
<proteinExistence type="predicted"/>
<dbReference type="GO" id="GO:0005634">
    <property type="term" value="C:nucleus"/>
    <property type="evidence" value="ECO:0007669"/>
    <property type="project" value="TreeGrafter"/>
</dbReference>
<dbReference type="PANTHER" id="PTHR24393">
    <property type="entry name" value="ZINC FINGER PROTEIN"/>
    <property type="match status" value="1"/>
</dbReference>
<feature type="domain" description="C2H2-type" evidence="7">
    <location>
        <begin position="79"/>
        <end position="108"/>
    </location>
</feature>
<feature type="domain" description="C2H2-type" evidence="7">
    <location>
        <begin position="402"/>
        <end position="430"/>
    </location>
</feature>
<feature type="domain" description="C2H2-type" evidence="7">
    <location>
        <begin position="371"/>
        <end position="393"/>
    </location>
</feature>
<sequence>MAAHPVFSFDDVDNDNTQMLLEHCHLQPAEPGTSNGTPMSVDFNALLGPLIPSPNPAPVSANMFSWIEATGPNENDYNYVCIVAGCGQRFARFEGLDCHLTDHYKNEYAGRLPEAGTHFTCPVTRCNLPLKESEHVYRHLRSHVFHASKQKTGLDVYREMFPDLRSCGFERSPLLQLEGEPWICGWKNCEKPFDDLTQFVDHVTSHMDDVSSADLDELGTYHCEWVSGIERTRCPQSFLNRRCLRVHLTCHSGDRACACPFCGALFTNRTKFKDHVMRRLPEGEATLSCALCQKKFATSRLLKLHCRKHVKSVKCAYCDVVMDCASAVAKHMKLVHAKIKNEKCDECGMTFGIKADLQKHVAAMHEIEPKFRCRSCPKKFRWEKQLREHEKTHLENYIANRYLCHKCPMKYKSGSSLSRHFTSVHNLPLPNGFNRFQYKKCHDGFYRLQTARCISKEVIEAAKLHV</sequence>
<dbReference type="GO" id="GO:0008270">
    <property type="term" value="F:zinc ion binding"/>
    <property type="evidence" value="ECO:0007669"/>
    <property type="project" value="UniProtKB-KW"/>
</dbReference>
<dbReference type="PROSITE" id="PS50157">
    <property type="entry name" value="ZINC_FINGER_C2H2_2"/>
    <property type="match status" value="6"/>
</dbReference>
<feature type="domain" description="C2H2-type" evidence="7">
    <location>
        <begin position="221"/>
        <end position="256"/>
    </location>
</feature>
<evidence type="ECO:0000256" key="5">
    <source>
        <dbReference type="ARBA" id="ARBA00023242"/>
    </source>
</evidence>
<name>A0A7E4VJM4_PANRE</name>
<evidence type="ECO:0000256" key="4">
    <source>
        <dbReference type="ARBA" id="ARBA00022833"/>
    </source>
</evidence>
<dbReference type="AlphaFoldDB" id="A0A7E4VJM4"/>
<keyword evidence="5" id="KW-0539">Nucleus</keyword>
<evidence type="ECO:0000259" key="7">
    <source>
        <dbReference type="PROSITE" id="PS50157"/>
    </source>
</evidence>
<dbReference type="SUPFAM" id="SSF57667">
    <property type="entry name" value="beta-beta-alpha zinc fingers"/>
    <property type="match status" value="3"/>
</dbReference>
<evidence type="ECO:0000313" key="9">
    <source>
        <dbReference type="WBParaSite" id="Pan_g20946.t1"/>
    </source>
</evidence>
<organism evidence="8 9">
    <name type="scientific">Panagrellus redivivus</name>
    <name type="common">Microworm</name>
    <dbReference type="NCBI Taxonomy" id="6233"/>
    <lineage>
        <taxon>Eukaryota</taxon>
        <taxon>Metazoa</taxon>
        <taxon>Ecdysozoa</taxon>
        <taxon>Nematoda</taxon>
        <taxon>Chromadorea</taxon>
        <taxon>Rhabditida</taxon>
        <taxon>Tylenchina</taxon>
        <taxon>Panagrolaimomorpha</taxon>
        <taxon>Panagrolaimoidea</taxon>
        <taxon>Panagrolaimidae</taxon>
        <taxon>Panagrellus</taxon>
    </lineage>
</organism>
<keyword evidence="4" id="KW-0862">Zinc</keyword>
<protein>
    <submittedName>
        <fullName evidence="9">Histone H4 transcription factor</fullName>
    </submittedName>
</protein>
<keyword evidence="8" id="KW-1185">Reference proteome</keyword>
<feature type="domain" description="C2H2-type" evidence="7">
    <location>
        <begin position="342"/>
        <end position="370"/>
    </location>
</feature>
<dbReference type="GO" id="GO:0001228">
    <property type="term" value="F:DNA-binding transcription activator activity, RNA polymerase II-specific"/>
    <property type="evidence" value="ECO:0007669"/>
    <property type="project" value="TreeGrafter"/>
</dbReference>
<dbReference type="Proteomes" id="UP000492821">
    <property type="component" value="Unassembled WGS sequence"/>
</dbReference>
<keyword evidence="3 6" id="KW-0863">Zinc-finger</keyword>